<dbReference type="GO" id="GO:0008713">
    <property type="term" value="F:ADP-heptose-lipopolysaccharide heptosyltransferase activity"/>
    <property type="evidence" value="ECO:0007669"/>
    <property type="project" value="UniProtKB-EC"/>
</dbReference>
<evidence type="ECO:0000256" key="1">
    <source>
        <dbReference type="ARBA" id="ARBA00022676"/>
    </source>
</evidence>
<dbReference type="SUPFAM" id="SSF53756">
    <property type="entry name" value="UDP-Glycosyltransferase/glycogen phosphorylase"/>
    <property type="match status" value="1"/>
</dbReference>
<dbReference type="EC" id="2.4.99.24" evidence="4"/>
<dbReference type="CDD" id="cd03789">
    <property type="entry name" value="GT9_LPS_heptosyltransferase"/>
    <property type="match status" value="1"/>
</dbReference>
<accession>W4LPJ4</accession>
<comment type="catalytic activity">
    <reaction evidence="5">
        <text>an L-alpha-D-Hep-(1-&gt;5)-[alpha-Kdo-(2-&gt;4)]-alpha-Kdo-(2-&gt;6)-lipid A + ADP-L-glycero-beta-D-manno-heptose = an L-alpha-D-Hep-(1-&gt;3)-L-alpha-D-Hep-(1-&gt;5)-[alpha-Kdo-(2-&gt;4)]-alpha-Kdo-(2-&gt;6)-lipid A + ADP + H(+)</text>
        <dbReference type="Rhea" id="RHEA:74071"/>
        <dbReference type="ChEBI" id="CHEBI:15378"/>
        <dbReference type="ChEBI" id="CHEBI:61506"/>
        <dbReference type="ChEBI" id="CHEBI:193068"/>
        <dbReference type="ChEBI" id="CHEBI:193069"/>
        <dbReference type="ChEBI" id="CHEBI:456216"/>
        <dbReference type="EC" id="2.4.99.24"/>
    </reaction>
</comment>
<dbReference type="GO" id="GO:0005829">
    <property type="term" value="C:cytosol"/>
    <property type="evidence" value="ECO:0007669"/>
    <property type="project" value="TreeGrafter"/>
</dbReference>
<evidence type="ECO:0000256" key="3">
    <source>
        <dbReference type="ARBA" id="ARBA00043995"/>
    </source>
</evidence>
<dbReference type="HOGENOM" id="CLU_038371_3_0_7"/>
<evidence type="ECO:0000313" key="6">
    <source>
        <dbReference type="EMBL" id="ETW99321.1"/>
    </source>
</evidence>
<keyword evidence="7" id="KW-1185">Reference proteome</keyword>
<dbReference type="InterPro" id="IPR011910">
    <property type="entry name" value="RfaF"/>
</dbReference>
<comment type="similarity">
    <text evidence="3">Belongs to the glycosyltransferase 9 family.</text>
</comment>
<dbReference type="InterPro" id="IPR002201">
    <property type="entry name" value="Glyco_trans_9"/>
</dbReference>
<gene>
    <name evidence="6" type="ORF">ETSY1_15455</name>
</gene>
<dbReference type="PANTHER" id="PTHR30160">
    <property type="entry name" value="TETRAACYLDISACCHARIDE 4'-KINASE-RELATED"/>
    <property type="match status" value="1"/>
</dbReference>
<dbReference type="PANTHER" id="PTHR30160:SF1">
    <property type="entry name" value="LIPOPOLYSACCHARIDE 1,2-N-ACETYLGLUCOSAMINETRANSFERASE-RELATED"/>
    <property type="match status" value="1"/>
</dbReference>
<sequence length="342" mass="38560">MAHSGYRHILVIRLSSLGDIILTTPVLRVLRQSYPEARIDYALKAEFQDVLRAHPCVDRLVPVDTRQPLRHTIRALRETHYDLVLDLHRTLRSVWLYHRSRARRRLAYRKYTLRRALLVHGKWNTLRHAPPVPERYALPLRRLGVTTPLPPTEIHVEAADVLAVEQFLADAGFKTMTQPFIAVAPGSRWQTKQWPVARFAAAAQAVAKRHDAAIVMLGDRHDRQLVQEFQQQVAMPIVDAVGQLSLMQTAALLQQCRLLLCNDSGLMHMATALRVPVVAVFGPTVQALGFYPFQAMAQVVSQPLSCRPCTTKGLHRCPLGHHDCMQRIAPEQVVAAAESLLV</sequence>
<organism evidence="6 7">
    <name type="scientific">Entotheonella factor</name>
    <dbReference type="NCBI Taxonomy" id="1429438"/>
    <lineage>
        <taxon>Bacteria</taxon>
        <taxon>Pseudomonadati</taxon>
        <taxon>Nitrospinota/Tectimicrobiota group</taxon>
        <taxon>Candidatus Tectimicrobiota</taxon>
        <taxon>Candidatus Entotheonellia</taxon>
        <taxon>Candidatus Entotheonellales</taxon>
        <taxon>Candidatus Entotheonellaceae</taxon>
        <taxon>Candidatus Entotheonella</taxon>
    </lineage>
</organism>
<keyword evidence="1" id="KW-0328">Glycosyltransferase</keyword>
<keyword evidence="2" id="KW-0808">Transferase</keyword>
<dbReference type="GO" id="GO:0009244">
    <property type="term" value="P:lipopolysaccharide core region biosynthetic process"/>
    <property type="evidence" value="ECO:0007669"/>
    <property type="project" value="TreeGrafter"/>
</dbReference>
<dbReference type="Pfam" id="PF01075">
    <property type="entry name" value="Glyco_transf_9"/>
    <property type="match status" value="1"/>
</dbReference>
<comment type="caution">
    <text evidence="6">The sequence shown here is derived from an EMBL/GenBank/DDBJ whole genome shotgun (WGS) entry which is preliminary data.</text>
</comment>
<dbReference type="EMBL" id="AZHW01000461">
    <property type="protein sequence ID" value="ETW99321.1"/>
    <property type="molecule type" value="Genomic_DNA"/>
</dbReference>
<dbReference type="Gene3D" id="3.40.50.2000">
    <property type="entry name" value="Glycogen Phosphorylase B"/>
    <property type="match status" value="2"/>
</dbReference>
<name>W4LPJ4_ENTF1</name>
<dbReference type="AlphaFoldDB" id="W4LPJ4"/>
<evidence type="ECO:0000313" key="7">
    <source>
        <dbReference type="Proteomes" id="UP000019141"/>
    </source>
</evidence>
<reference evidence="6 7" key="1">
    <citation type="journal article" date="2014" name="Nature">
        <title>An environmental bacterial taxon with a large and distinct metabolic repertoire.</title>
        <authorList>
            <person name="Wilson M.C."/>
            <person name="Mori T."/>
            <person name="Ruckert C."/>
            <person name="Uria A.R."/>
            <person name="Helf M.J."/>
            <person name="Takada K."/>
            <person name="Gernert C."/>
            <person name="Steffens U.A."/>
            <person name="Heycke N."/>
            <person name="Schmitt S."/>
            <person name="Rinke C."/>
            <person name="Helfrich E.J."/>
            <person name="Brachmann A.O."/>
            <person name="Gurgui C."/>
            <person name="Wakimoto T."/>
            <person name="Kracht M."/>
            <person name="Crusemann M."/>
            <person name="Hentschel U."/>
            <person name="Abe I."/>
            <person name="Matsunaga S."/>
            <person name="Kalinowski J."/>
            <person name="Takeyama H."/>
            <person name="Piel J."/>
        </authorList>
    </citation>
    <scope>NUCLEOTIDE SEQUENCE [LARGE SCALE GENOMIC DNA]</scope>
    <source>
        <strain evidence="7">TSY1</strain>
    </source>
</reference>
<protein>
    <recommendedName>
        <fullName evidence="4">lipopolysaccharide heptosyltransferase II</fullName>
        <ecNumber evidence="4">2.4.99.24</ecNumber>
    </recommendedName>
</protein>
<dbReference type="InterPro" id="IPR051199">
    <property type="entry name" value="LPS_LOS_Heptosyltrfase"/>
</dbReference>
<evidence type="ECO:0000256" key="4">
    <source>
        <dbReference type="ARBA" id="ARBA00044042"/>
    </source>
</evidence>
<evidence type="ECO:0000256" key="5">
    <source>
        <dbReference type="ARBA" id="ARBA00047503"/>
    </source>
</evidence>
<proteinExistence type="inferred from homology"/>
<evidence type="ECO:0000256" key="2">
    <source>
        <dbReference type="ARBA" id="ARBA00022679"/>
    </source>
</evidence>
<dbReference type="NCBIfam" id="TIGR02195">
    <property type="entry name" value="heptsyl_trn_II"/>
    <property type="match status" value="1"/>
</dbReference>
<dbReference type="Proteomes" id="UP000019141">
    <property type="component" value="Unassembled WGS sequence"/>
</dbReference>